<sequence length="126" mass="14606">MDNFSLLWCLTGFSLAGGVIGYWFRSEKPMHPDFGKKTERRYQEIKYDLDMAFERMANLNTYEMPKSNVVKIKKASKRIVPKPSQIDAVIASYYANDPNFDKKLNKLIGYDPLEEQIAEVKALFDI</sequence>
<protein>
    <submittedName>
        <fullName evidence="1">Uncharacterized protein</fullName>
    </submittedName>
</protein>
<organism evidence="1">
    <name type="scientific">uncultured Caudovirales phage</name>
    <dbReference type="NCBI Taxonomy" id="2100421"/>
    <lineage>
        <taxon>Viruses</taxon>
        <taxon>Duplodnaviria</taxon>
        <taxon>Heunggongvirae</taxon>
        <taxon>Uroviricota</taxon>
        <taxon>Caudoviricetes</taxon>
        <taxon>Peduoviridae</taxon>
        <taxon>Maltschvirus</taxon>
        <taxon>Maltschvirus maltsch</taxon>
    </lineage>
</organism>
<reference evidence="1" key="1">
    <citation type="submission" date="2020-05" db="EMBL/GenBank/DDBJ databases">
        <authorList>
            <person name="Chiriac C."/>
            <person name="Salcher M."/>
            <person name="Ghai R."/>
            <person name="Kavagutti S V."/>
        </authorList>
    </citation>
    <scope>NUCLEOTIDE SEQUENCE</scope>
</reference>
<name>A0A6J5RJW3_9CAUD</name>
<accession>A0A6J5RJW3</accession>
<gene>
    <name evidence="1" type="ORF">UFOVP1264_71</name>
</gene>
<evidence type="ECO:0000313" key="1">
    <source>
        <dbReference type="EMBL" id="CAB4194616.1"/>
    </source>
</evidence>
<dbReference type="EMBL" id="LR797213">
    <property type="protein sequence ID" value="CAB4194616.1"/>
    <property type="molecule type" value="Genomic_DNA"/>
</dbReference>
<proteinExistence type="predicted"/>